<sequence length="217" mass="25147">MGIFSHHVQIKDLSLMIDNKELFQNANLCLKSGDILILQGDNGSGKSTVLKSIVGLSELDPSKGNKEIYPFEILLSKKEFIHPHFHYFSSDHGSRHILKGYITLMDHLLYWISLYNVERFISYETLLTYLELVDLQNHSYKVVESLSLGQRKRLFILKYLICLRPLWIMDEVSIGLDRDWISYLERLLIYHRSQGGIVLLATHMNLKIPQSTVLKLS</sequence>
<reference evidence="8" key="1">
    <citation type="submission" date="2015-11" db="EMBL/GenBank/DDBJ databases">
        <authorList>
            <person name="Zhang Y."/>
            <person name="Guo Z."/>
        </authorList>
    </citation>
    <scope>NUCLEOTIDE SEQUENCE</scope>
</reference>
<keyword evidence="2" id="KW-0547">Nucleotide-binding</keyword>
<organism evidence="8">
    <name type="scientific">Moramonas marocensis</name>
    <dbReference type="NCBI Taxonomy" id="1805496"/>
    <lineage>
        <taxon>Eukaryota</taxon>
        <taxon>Discoba</taxon>
        <taxon>Jakobida</taxon>
        <taxon>Histionina</taxon>
        <taxon>Moramonas</taxon>
    </lineage>
</organism>
<accession>A0A140F2J0</accession>
<evidence type="ECO:0000256" key="4">
    <source>
        <dbReference type="ARBA" id="ARBA00022840"/>
    </source>
</evidence>
<feature type="domain" description="ABC transporter" evidence="7">
    <location>
        <begin position="24"/>
        <end position="171"/>
    </location>
</feature>
<keyword evidence="5" id="KW-1278">Translocase</keyword>
<dbReference type="PANTHER" id="PTHR43499:SF1">
    <property type="entry name" value="ABC TRANSPORTER I FAMILY MEMBER 1"/>
    <property type="match status" value="1"/>
</dbReference>
<dbReference type="InterPro" id="IPR017871">
    <property type="entry name" value="ABC_transporter-like_CS"/>
</dbReference>
<dbReference type="Gene3D" id="3.40.50.300">
    <property type="entry name" value="P-loop containing nucleotide triphosphate hydrolases"/>
    <property type="match status" value="1"/>
</dbReference>
<name>A0A140F2J0_9EUKA</name>
<evidence type="ECO:0000256" key="6">
    <source>
        <dbReference type="ARBA" id="ARBA00023136"/>
    </source>
</evidence>
<dbReference type="Pfam" id="PF00005">
    <property type="entry name" value="ABC_tran"/>
    <property type="match status" value="1"/>
</dbReference>
<evidence type="ECO:0000256" key="2">
    <source>
        <dbReference type="ARBA" id="ARBA00022741"/>
    </source>
</evidence>
<keyword evidence="3" id="KW-0201">Cytochrome c-type biogenesis</keyword>
<geneLocation type="mitochondrion" evidence="8"/>
<dbReference type="SUPFAM" id="SSF52540">
    <property type="entry name" value="P-loop containing nucleoside triphosphate hydrolases"/>
    <property type="match status" value="1"/>
</dbReference>
<evidence type="ECO:0000313" key="8">
    <source>
        <dbReference type="EMBL" id="AML60624.1"/>
    </source>
</evidence>
<keyword evidence="1" id="KW-0813">Transport</keyword>
<dbReference type="PANTHER" id="PTHR43499">
    <property type="entry name" value="ABC TRANSPORTER I FAMILY MEMBER 1"/>
    <property type="match status" value="1"/>
</dbReference>
<dbReference type="InterPro" id="IPR027417">
    <property type="entry name" value="P-loop_NTPase"/>
</dbReference>
<dbReference type="EMBL" id="KU057172">
    <property type="protein sequence ID" value="AML60624.1"/>
    <property type="molecule type" value="Genomic_DNA"/>
</dbReference>
<keyword evidence="8" id="KW-0496">Mitochondrion</keyword>
<evidence type="ECO:0000256" key="1">
    <source>
        <dbReference type="ARBA" id="ARBA00022448"/>
    </source>
</evidence>
<dbReference type="AlphaFoldDB" id="A0A140F2J0"/>
<evidence type="ECO:0000256" key="5">
    <source>
        <dbReference type="ARBA" id="ARBA00022967"/>
    </source>
</evidence>
<dbReference type="GO" id="GO:0022857">
    <property type="term" value="F:transmembrane transporter activity"/>
    <property type="evidence" value="ECO:0007669"/>
    <property type="project" value="InterPro"/>
</dbReference>
<protein>
    <submittedName>
        <fullName evidence="8">ABC transporter ATP-binding subunit</fullName>
    </submittedName>
</protein>
<dbReference type="GO" id="GO:0005524">
    <property type="term" value="F:ATP binding"/>
    <property type="evidence" value="ECO:0007669"/>
    <property type="project" value="UniProtKB-KW"/>
</dbReference>
<dbReference type="InterPro" id="IPR005895">
    <property type="entry name" value="ABC_transptr_haem_export_CcmA"/>
</dbReference>
<dbReference type="PROSITE" id="PS00211">
    <property type="entry name" value="ABC_TRANSPORTER_1"/>
    <property type="match status" value="1"/>
</dbReference>
<gene>
    <name evidence="8" type="ORF">Mmmito_0045</name>
</gene>
<keyword evidence="6" id="KW-0472">Membrane</keyword>
<dbReference type="GO" id="GO:0017004">
    <property type="term" value="P:cytochrome complex assembly"/>
    <property type="evidence" value="ECO:0007669"/>
    <property type="project" value="UniProtKB-KW"/>
</dbReference>
<dbReference type="GO" id="GO:0016887">
    <property type="term" value="F:ATP hydrolysis activity"/>
    <property type="evidence" value="ECO:0007669"/>
    <property type="project" value="InterPro"/>
</dbReference>
<keyword evidence="4 8" id="KW-0067">ATP-binding</keyword>
<reference evidence="8" key="2">
    <citation type="journal article" date="2016" name="Open Biol.">
        <title>Moramonas marocensis gen. nov., sp. nov.: a jakobid flagellate isolated from desert soil with a bacteria-like, but bloated mitochondrial genome.</title>
        <authorList>
            <person name="Strassert J.F."/>
            <person name="Tikhonenkov D.V."/>
            <person name="Pombert J.F."/>
            <person name="Kolisko M."/>
            <person name="Tai V."/>
            <person name="Mylnikov A.P."/>
            <person name="Keeling P.J."/>
        </authorList>
    </citation>
    <scope>NUCLEOTIDE SEQUENCE</scope>
</reference>
<evidence type="ECO:0000259" key="7">
    <source>
        <dbReference type="Pfam" id="PF00005"/>
    </source>
</evidence>
<evidence type="ECO:0000256" key="3">
    <source>
        <dbReference type="ARBA" id="ARBA00022748"/>
    </source>
</evidence>
<dbReference type="InterPro" id="IPR003439">
    <property type="entry name" value="ABC_transporter-like_ATP-bd"/>
</dbReference>
<proteinExistence type="predicted"/>